<sequence length="60" mass="7152">MPKVIVHYQIVTFFVIDYVTLRRTLFLSTTKNPDPPETRYLAPLRSADFQFTPFNMTERK</sequence>
<dbReference type="AlphaFoldDB" id="A0A840CI79"/>
<dbReference type="RefSeq" id="WP_183305311.1">
    <property type="nucleotide sequence ID" value="NZ_JACIEP010000001.1"/>
</dbReference>
<accession>A0A840CI79</accession>
<evidence type="ECO:0000313" key="1">
    <source>
        <dbReference type="EMBL" id="MBB4034369.1"/>
    </source>
</evidence>
<protein>
    <submittedName>
        <fullName evidence="1">Uncharacterized protein</fullName>
    </submittedName>
</protein>
<name>A0A840CI79_9BACT</name>
<comment type="caution">
    <text evidence="1">The sequence shown here is derived from an EMBL/GenBank/DDBJ whole genome shotgun (WGS) entry which is preliminary data.</text>
</comment>
<organism evidence="1 2">
    <name type="scientific">Dysgonomonas hofstadii</name>
    <dbReference type="NCBI Taxonomy" id="637886"/>
    <lineage>
        <taxon>Bacteria</taxon>
        <taxon>Pseudomonadati</taxon>
        <taxon>Bacteroidota</taxon>
        <taxon>Bacteroidia</taxon>
        <taxon>Bacteroidales</taxon>
        <taxon>Dysgonomonadaceae</taxon>
        <taxon>Dysgonomonas</taxon>
    </lineage>
</organism>
<evidence type="ECO:0000313" key="2">
    <source>
        <dbReference type="Proteomes" id="UP000555103"/>
    </source>
</evidence>
<dbReference type="Proteomes" id="UP000555103">
    <property type="component" value="Unassembled WGS sequence"/>
</dbReference>
<keyword evidence="2" id="KW-1185">Reference proteome</keyword>
<dbReference type="EMBL" id="JACIEP010000001">
    <property type="protein sequence ID" value="MBB4034369.1"/>
    <property type="molecule type" value="Genomic_DNA"/>
</dbReference>
<reference evidence="1 2" key="1">
    <citation type="submission" date="2020-08" db="EMBL/GenBank/DDBJ databases">
        <title>Genomic Encyclopedia of Type Strains, Phase IV (KMG-IV): sequencing the most valuable type-strain genomes for metagenomic binning, comparative biology and taxonomic classification.</title>
        <authorList>
            <person name="Goeker M."/>
        </authorList>
    </citation>
    <scope>NUCLEOTIDE SEQUENCE [LARGE SCALE GENOMIC DNA]</scope>
    <source>
        <strain evidence="1 2">DSM 104969</strain>
    </source>
</reference>
<gene>
    <name evidence="1" type="ORF">GGR21_000254</name>
</gene>
<proteinExistence type="predicted"/>